<comment type="caution">
    <text evidence="1">The sequence shown here is derived from an EMBL/GenBank/DDBJ whole genome shotgun (WGS) entry which is preliminary data.</text>
</comment>
<protein>
    <submittedName>
        <fullName evidence="1">Uncharacterized protein</fullName>
    </submittedName>
</protein>
<reference evidence="1" key="1">
    <citation type="submission" date="2020-10" db="EMBL/GenBank/DDBJ databases">
        <authorList>
            <person name="Gilroy R."/>
        </authorList>
    </citation>
    <scope>NUCLEOTIDE SEQUENCE</scope>
    <source>
        <strain evidence="1">4509</strain>
    </source>
</reference>
<accession>A0A9D1ISC2</accession>
<dbReference type="EMBL" id="DVMX01000024">
    <property type="protein sequence ID" value="HIU41209.1"/>
    <property type="molecule type" value="Genomic_DNA"/>
</dbReference>
<evidence type="ECO:0000313" key="2">
    <source>
        <dbReference type="Proteomes" id="UP000824082"/>
    </source>
</evidence>
<organism evidence="1 2">
    <name type="scientific">Candidatus Egerieicola faecale</name>
    <dbReference type="NCBI Taxonomy" id="2840774"/>
    <lineage>
        <taxon>Bacteria</taxon>
        <taxon>Bacillati</taxon>
        <taxon>Bacillota</taxon>
        <taxon>Clostridia</taxon>
        <taxon>Eubacteriales</taxon>
        <taxon>Oscillospiraceae</taxon>
        <taxon>Oscillospiraceae incertae sedis</taxon>
        <taxon>Candidatus Egerieicola</taxon>
    </lineage>
</organism>
<proteinExistence type="predicted"/>
<dbReference type="AlphaFoldDB" id="A0A9D1ISC2"/>
<sequence>MRIVYRQTQEIPFDKWMQELELERKTDQEEARLGHPLPKRYRMFTGSEHSQTRVHIRIYEDFAQWGTLFEAWAEDEVGQQLEVERHNFYRWEREELLFVDDPIDEKALREELARREAGEQA</sequence>
<dbReference type="Proteomes" id="UP000824082">
    <property type="component" value="Unassembled WGS sequence"/>
</dbReference>
<gene>
    <name evidence="1" type="ORF">IAD19_01495</name>
</gene>
<name>A0A9D1ISC2_9FIRM</name>
<reference evidence="1" key="2">
    <citation type="journal article" date="2021" name="PeerJ">
        <title>Extensive microbial diversity within the chicken gut microbiome revealed by metagenomics and culture.</title>
        <authorList>
            <person name="Gilroy R."/>
            <person name="Ravi A."/>
            <person name="Getino M."/>
            <person name="Pursley I."/>
            <person name="Horton D.L."/>
            <person name="Alikhan N.F."/>
            <person name="Baker D."/>
            <person name="Gharbi K."/>
            <person name="Hall N."/>
            <person name="Watson M."/>
            <person name="Adriaenssens E.M."/>
            <person name="Foster-Nyarko E."/>
            <person name="Jarju S."/>
            <person name="Secka A."/>
            <person name="Antonio M."/>
            <person name="Oren A."/>
            <person name="Chaudhuri R.R."/>
            <person name="La Ragione R."/>
            <person name="Hildebrand F."/>
            <person name="Pallen M.J."/>
        </authorList>
    </citation>
    <scope>NUCLEOTIDE SEQUENCE</scope>
    <source>
        <strain evidence="1">4509</strain>
    </source>
</reference>
<evidence type="ECO:0000313" key="1">
    <source>
        <dbReference type="EMBL" id="HIU41209.1"/>
    </source>
</evidence>